<dbReference type="InterPro" id="IPR004360">
    <property type="entry name" value="Glyas_Fos-R_dOase_dom"/>
</dbReference>
<protein>
    <submittedName>
        <fullName evidence="2">VOC family protein</fullName>
    </submittedName>
</protein>
<dbReference type="Gene3D" id="3.30.720.110">
    <property type="match status" value="1"/>
</dbReference>
<dbReference type="EMBL" id="JBBDGM010000011">
    <property type="protein sequence ID" value="MEJ1089254.1"/>
    <property type="molecule type" value="Genomic_DNA"/>
</dbReference>
<dbReference type="RefSeq" id="WP_337332898.1">
    <property type="nucleotide sequence ID" value="NZ_JBBDGM010000011.1"/>
</dbReference>
<sequence length="140" mass="15498">MLHRLYPVIATEHVAETAAFWKERFGFDETFATDWYVSLRHPDGAEIAFLDATHETIPAGHRTPAAGVLVNLEVDDVDTWWQRLVVEAGLIPLLPIRSEDFGQRHFIVADPSGVLIDVITEVPPKGEFVDAYAEGAAAAM</sequence>
<dbReference type="InterPro" id="IPR029068">
    <property type="entry name" value="Glyas_Bleomycin-R_OHBP_Dase"/>
</dbReference>
<proteinExistence type="predicted"/>
<dbReference type="PROSITE" id="PS51819">
    <property type="entry name" value="VOC"/>
    <property type="match status" value="1"/>
</dbReference>
<dbReference type="InterPro" id="IPR037523">
    <property type="entry name" value="VOC_core"/>
</dbReference>
<evidence type="ECO:0000259" key="1">
    <source>
        <dbReference type="PROSITE" id="PS51819"/>
    </source>
</evidence>
<name>A0ABU8LEL8_9MICO</name>
<keyword evidence="3" id="KW-1185">Reference proteome</keyword>
<organism evidence="2 3">
    <name type="scientific">Microbacterium bandirmense</name>
    <dbReference type="NCBI Taxonomy" id="3122050"/>
    <lineage>
        <taxon>Bacteria</taxon>
        <taxon>Bacillati</taxon>
        <taxon>Actinomycetota</taxon>
        <taxon>Actinomycetes</taxon>
        <taxon>Micrococcales</taxon>
        <taxon>Microbacteriaceae</taxon>
        <taxon>Microbacterium</taxon>
    </lineage>
</organism>
<accession>A0ABU8LEL8</accession>
<evidence type="ECO:0000313" key="2">
    <source>
        <dbReference type="EMBL" id="MEJ1089254.1"/>
    </source>
</evidence>
<evidence type="ECO:0000313" key="3">
    <source>
        <dbReference type="Proteomes" id="UP001371224"/>
    </source>
</evidence>
<reference evidence="2 3" key="1">
    <citation type="submission" date="2024-02" db="EMBL/GenBank/DDBJ databases">
        <authorList>
            <person name="Saticioglu I.B."/>
        </authorList>
    </citation>
    <scope>NUCLEOTIDE SEQUENCE [LARGE SCALE GENOMIC DNA]</scope>
    <source>
        <strain evidence="2 3">Mu-80</strain>
    </source>
</reference>
<dbReference type="Gene3D" id="3.30.720.120">
    <property type="match status" value="1"/>
</dbReference>
<feature type="domain" description="VOC" evidence="1">
    <location>
        <begin position="3"/>
        <end position="121"/>
    </location>
</feature>
<dbReference type="SUPFAM" id="SSF54593">
    <property type="entry name" value="Glyoxalase/Bleomycin resistance protein/Dihydroxybiphenyl dioxygenase"/>
    <property type="match status" value="1"/>
</dbReference>
<comment type="caution">
    <text evidence="2">The sequence shown here is derived from an EMBL/GenBank/DDBJ whole genome shotgun (WGS) entry which is preliminary data.</text>
</comment>
<dbReference type="Proteomes" id="UP001371224">
    <property type="component" value="Unassembled WGS sequence"/>
</dbReference>
<gene>
    <name evidence="2" type="ORF">WDU99_13105</name>
</gene>
<dbReference type="Pfam" id="PF00903">
    <property type="entry name" value="Glyoxalase"/>
    <property type="match status" value="1"/>
</dbReference>